<dbReference type="Proteomes" id="UP000314294">
    <property type="component" value="Unassembled WGS sequence"/>
</dbReference>
<sequence>MSREAPRASRYLNVYVLLARVLDEEDLFPLGRVCVVNVFGGEGLRANPQNGIGACLLGFSGMFPSRVDHHPEHQQAGADPVVPGQVDGQQGAQTFPKRPEHRDRTDAFGLGTVRPRGAQGFLLRVPGDLGFARLRFVAFHPVFSSPRPSRIC</sequence>
<feature type="compositionally biased region" description="Basic and acidic residues" evidence="1">
    <location>
        <begin position="97"/>
        <end position="106"/>
    </location>
</feature>
<evidence type="ECO:0000313" key="3">
    <source>
        <dbReference type="Proteomes" id="UP000314294"/>
    </source>
</evidence>
<keyword evidence="3" id="KW-1185">Reference proteome</keyword>
<name>A0A4Z2IU48_9TELE</name>
<evidence type="ECO:0000313" key="2">
    <source>
        <dbReference type="EMBL" id="TNN81341.1"/>
    </source>
</evidence>
<gene>
    <name evidence="2" type="ORF">EYF80_008397</name>
</gene>
<evidence type="ECO:0000256" key="1">
    <source>
        <dbReference type="SAM" id="MobiDB-lite"/>
    </source>
</evidence>
<dbReference type="AlphaFoldDB" id="A0A4Z2IU48"/>
<comment type="caution">
    <text evidence="2">The sequence shown here is derived from an EMBL/GenBank/DDBJ whole genome shotgun (WGS) entry which is preliminary data.</text>
</comment>
<proteinExistence type="predicted"/>
<feature type="region of interest" description="Disordered" evidence="1">
    <location>
        <begin position="87"/>
        <end position="109"/>
    </location>
</feature>
<organism evidence="2 3">
    <name type="scientific">Liparis tanakae</name>
    <name type="common">Tanaka's snailfish</name>
    <dbReference type="NCBI Taxonomy" id="230148"/>
    <lineage>
        <taxon>Eukaryota</taxon>
        <taxon>Metazoa</taxon>
        <taxon>Chordata</taxon>
        <taxon>Craniata</taxon>
        <taxon>Vertebrata</taxon>
        <taxon>Euteleostomi</taxon>
        <taxon>Actinopterygii</taxon>
        <taxon>Neopterygii</taxon>
        <taxon>Teleostei</taxon>
        <taxon>Neoteleostei</taxon>
        <taxon>Acanthomorphata</taxon>
        <taxon>Eupercaria</taxon>
        <taxon>Perciformes</taxon>
        <taxon>Cottioidei</taxon>
        <taxon>Cottales</taxon>
        <taxon>Liparidae</taxon>
        <taxon>Liparis</taxon>
    </lineage>
</organism>
<reference evidence="2 3" key="1">
    <citation type="submission" date="2019-03" db="EMBL/GenBank/DDBJ databases">
        <title>First draft genome of Liparis tanakae, snailfish: a comprehensive survey of snailfish specific genes.</title>
        <authorList>
            <person name="Kim W."/>
            <person name="Song I."/>
            <person name="Jeong J.-H."/>
            <person name="Kim D."/>
            <person name="Kim S."/>
            <person name="Ryu S."/>
            <person name="Song J.Y."/>
            <person name="Lee S.K."/>
        </authorList>
    </citation>
    <scope>NUCLEOTIDE SEQUENCE [LARGE SCALE GENOMIC DNA]</scope>
    <source>
        <tissue evidence="2">Muscle</tissue>
    </source>
</reference>
<accession>A0A4Z2IU48</accession>
<dbReference type="EMBL" id="SRLO01000047">
    <property type="protein sequence ID" value="TNN81341.1"/>
    <property type="molecule type" value="Genomic_DNA"/>
</dbReference>
<protein>
    <submittedName>
        <fullName evidence="2">Uncharacterized protein</fullName>
    </submittedName>
</protein>